<gene>
    <name evidence="5" type="ORF">JFL75_00240</name>
</gene>
<evidence type="ECO:0000259" key="4">
    <source>
        <dbReference type="PROSITE" id="PS50111"/>
    </source>
</evidence>
<reference evidence="5" key="1">
    <citation type="submission" date="2021-01" db="EMBL/GenBank/DDBJ databases">
        <title>Description of Breznakiella homolactica.</title>
        <authorList>
            <person name="Song Y."/>
            <person name="Brune A."/>
        </authorList>
    </citation>
    <scope>NUCLEOTIDE SEQUENCE</scope>
    <source>
        <strain evidence="5">RmG30</strain>
    </source>
</reference>
<organism evidence="5 6">
    <name type="scientific">Breznakiella homolactica</name>
    <dbReference type="NCBI Taxonomy" id="2798577"/>
    <lineage>
        <taxon>Bacteria</taxon>
        <taxon>Pseudomonadati</taxon>
        <taxon>Spirochaetota</taxon>
        <taxon>Spirochaetia</taxon>
        <taxon>Spirochaetales</taxon>
        <taxon>Breznakiellaceae</taxon>
        <taxon>Breznakiella</taxon>
    </lineage>
</organism>
<dbReference type="Gene3D" id="1.10.287.950">
    <property type="entry name" value="Methyl-accepting chemotaxis protein"/>
    <property type="match status" value="1"/>
</dbReference>
<dbReference type="KEGG" id="bhc:JFL75_00240"/>
<keyword evidence="1 3" id="KW-0807">Transducer</keyword>
<dbReference type="GO" id="GO:0016020">
    <property type="term" value="C:membrane"/>
    <property type="evidence" value="ECO:0007669"/>
    <property type="project" value="InterPro"/>
</dbReference>
<dbReference type="AlphaFoldDB" id="A0A7T7XNA3"/>
<dbReference type="GO" id="GO:0004888">
    <property type="term" value="F:transmembrane signaling receptor activity"/>
    <property type="evidence" value="ECO:0007669"/>
    <property type="project" value="InterPro"/>
</dbReference>
<dbReference type="InterPro" id="IPR004090">
    <property type="entry name" value="Chemotax_Me-accpt_rcpt"/>
</dbReference>
<dbReference type="RefSeq" id="WP_215626690.1">
    <property type="nucleotide sequence ID" value="NZ_CP067089.2"/>
</dbReference>
<dbReference type="GO" id="GO:0007165">
    <property type="term" value="P:signal transduction"/>
    <property type="evidence" value="ECO:0007669"/>
    <property type="project" value="UniProtKB-KW"/>
</dbReference>
<keyword evidence="6" id="KW-1185">Reference proteome</keyword>
<proteinExistence type="inferred from homology"/>
<dbReference type="SUPFAM" id="SSF58104">
    <property type="entry name" value="Methyl-accepting chemotaxis protein (MCP) signaling domain"/>
    <property type="match status" value="1"/>
</dbReference>
<evidence type="ECO:0000256" key="2">
    <source>
        <dbReference type="ARBA" id="ARBA00029447"/>
    </source>
</evidence>
<name>A0A7T7XNA3_9SPIR</name>
<dbReference type="InterPro" id="IPR004089">
    <property type="entry name" value="MCPsignal_dom"/>
</dbReference>
<evidence type="ECO:0000313" key="5">
    <source>
        <dbReference type="EMBL" id="QQO09387.1"/>
    </source>
</evidence>
<dbReference type="PROSITE" id="PS50111">
    <property type="entry name" value="CHEMOTAXIS_TRANSDUC_2"/>
    <property type="match status" value="1"/>
</dbReference>
<evidence type="ECO:0000256" key="1">
    <source>
        <dbReference type="ARBA" id="ARBA00023224"/>
    </source>
</evidence>
<feature type="domain" description="Methyl-accepting transducer" evidence="4">
    <location>
        <begin position="28"/>
        <end position="254"/>
    </location>
</feature>
<accession>A0A7T7XNA3</accession>
<sequence>MTPLYPSRPDLTPPEPFRLKTKRLFHFLNSKIKALIFEIVSSSELLNVTISYLNENFSRISGIMKRVNVSFQESIKTFITSFQNSQNSIEKINHTFKNIDGVFSESYKLSEELQALAKSAGENLSVINDITETTNILALNASIEAARAGAAGKGFAVVAGEIRKHATSTKGSIEETSGNIRTLVLKIHELSGKMEAIKKEVEQGTAIIRELVTVTDDERRLIEKVDQDVESVDKTFAEYDTMKETLERMIKQSEVSKDEIEKMLVSFQADLSCIEKS</sequence>
<dbReference type="GO" id="GO:0006935">
    <property type="term" value="P:chemotaxis"/>
    <property type="evidence" value="ECO:0007669"/>
    <property type="project" value="InterPro"/>
</dbReference>
<comment type="similarity">
    <text evidence="2">Belongs to the methyl-accepting chemotaxis (MCP) protein family.</text>
</comment>
<evidence type="ECO:0000313" key="6">
    <source>
        <dbReference type="Proteomes" id="UP000595917"/>
    </source>
</evidence>
<dbReference type="EMBL" id="CP067089">
    <property type="protein sequence ID" value="QQO09387.1"/>
    <property type="molecule type" value="Genomic_DNA"/>
</dbReference>
<dbReference type="SMART" id="SM00283">
    <property type="entry name" value="MA"/>
    <property type="match status" value="1"/>
</dbReference>
<dbReference type="PANTHER" id="PTHR32089">
    <property type="entry name" value="METHYL-ACCEPTING CHEMOTAXIS PROTEIN MCPB"/>
    <property type="match status" value="1"/>
</dbReference>
<evidence type="ECO:0000256" key="3">
    <source>
        <dbReference type="PROSITE-ProRule" id="PRU00284"/>
    </source>
</evidence>
<dbReference type="Proteomes" id="UP000595917">
    <property type="component" value="Chromosome"/>
</dbReference>
<dbReference type="PRINTS" id="PR00260">
    <property type="entry name" value="CHEMTRNSDUCR"/>
</dbReference>
<dbReference type="Pfam" id="PF00015">
    <property type="entry name" value="MCPsignal"/>
    <property type="match status" value="1"/>
</dbReference>
<protein>
    <submittedName>
        <fullName evidence="5">Methyl-accepting chemotaxis protein</fullName>
    </submittedName>
</protein>
<dbReference type="PANTHER" id="PTHR32089:SF112">
    <property type="entry name" value="LYSOZYME-LIKE PROTEIN-RELATED"/>
    <property type="match status" value="1"/>
</dbReference>